<dbReference type="InterPro" id="IPR010427">
    <property type="entry name" value="DUF1023"/>
</dbReference>
<organism evidence="3 4">
    <name type="scientific">Microbacterium aurum</name>
    <dbReference type="NCBI Taxonomy" id="36805"/>
    <lineage>
        <taxon>Bacteria</taxon>
        <taxon>Bacillati</taxon>
        <taxon>Actinomycetota</taxon>
        <taxon>Actinomycetes</taxon>
        <taxon>Micrococcales</taxon>
        <taxon>Microbacteriaceae</taxon>
        <taxon>Microbacterium</taxon>
    </lineage>
</organism>
<dbReference type="SUPFAM" id="SSF53474">
    <property type="entry name" value="alpha/beta-Hydrolases"/>
    <property type="match status" value="1"/>
</dbReference>
<evidence type="ECO:0000256" key="1">
    <source>
        <dbReference type="SAM" id="Coils"/>
    </source>
</evidence>
<proteinExistence type="predicted"/>
<feature type="domain" description="DUF1023" evidence="2">
    <location>
        <begin position="318"/>
        <end position="484"/>
    </location>
</feature>
<gene>
    <name evidence="3" type="ORF">BOH66_10095</name>
</gene>
<name>A0A1P8U8U8_9MICO</name>
<keyword evidence="1" id="KW-0175">Coiled coil</keyword>
<evidence type="ECO:0000259" key="2">
    <source>
        <dbReference type="Pfam" id="PF06259"/>
    </source>
</evidence>
<sequence length="567" mass="59417">MSLTSPERGYPLERIDYDSGAIEGVAAALATLVDHAADACVVLDSIHHGLEGRGRAIDTATDAAGRLSQRVQPTAATIGRIVDVLRGYVDAVSSHARIANDLIDEIESAHATLQVAEDAAADARAQQDALGADTWAAVAGAASAIDDADGDGDLDARRGALGELWSRWESAYRCWDDAYGAALTALVTASGTTDDPGIRMAISSLAHADAPAEVAAIWASLSPQEQQELFERHPGFIGNLEGVPYPVRFDANRAVYERTVNGMPYGEPLDGQLRQLGSELGAEFGGELLMFHPFEQPQATAAVMYGVGATLDRDGRIVGDPLASVTNVSTLVGGMFSSLDDLQSWGVSARNLNDFADAYGEEGTRSVSIAWYGYDSPNLATEHTMGSATEGAARLRDTLRGLDHEVGDRVASSVIGHSYGSTTAFLAVGGAHIDLGVDRLIAVGSAGVPDGYHATWTGDDPMDYSGVEVYASRAPGDVIARYGEVSSFGHGTNPGDLPGAIEFESDGGTAPSLSGGTEQVLRTPGHAAHDGGNSVWGWWEKGNGYLSRDSESFRNIATIVARGEVLP</sequence>
<protein>
    <recommendedName>
        <fullName evidence="2">DUF1023 domain-containing protein</fullName>
    </recommendedName>
</protein>
<dbReference type="RefSeq" id="WP_076690858.1">
    <property type="nucleotide sequence ID" value="NZ_CP018762.1"/>
</dbReference>
<evidence type="ECO:0000313" key="4">
    <source>
        <dbReference type="Proteomes" id="UP000187185"/>
    </source>
</evidence>
<dbReference type="Pfam" id="PF06259">
    <property type="entry name" value="Abhydrolase_8"/>
    <property type="match status" value="1"/>
</dbReference>
<dbReference type="InterPro" id="IPR029058">
    <property type="entry name" value="AB_hydrolase_fold"/>
</dbReference>
<dbReference type="AlphaFoldDB" id="A0A1P8U8U8"/>
<dbReference type="STRING" id="36805.BOH66_10095"/>
<reference evidence="3 4" key="1">
    <citation type="submission" date="2016-12" db="EMBL/GenBank/DDBJ databases">
        <title>Complete genome sequence of Microbacterium aurum KACC 15219.</title>
        <authorList>
            <person name="Jung Y."/>
            <person name="Shin J.-H."/>
            <person name="Lee Y.-J."/>
            <person name="Yi H."/>
            <person name="Bahn Y.-S."/>
            <person name="Kim J.F."/>
            <person name="Lee D.-W."/>
        </authorList>
    </citation>
    <scope>NUCLEOTIDE SEQUENCE [LARGE SCALE GENOMIC DNA]</scope>
    <source>
        <strain evidence="3 4">KACC 15219</strain>
    </source>
</reference>
<dbReference type="EMBL" id="CP018762">
    <property type="protein sequence ID" value="APZ34547.1"/>
    <property type="molecule type" value="Genomic_DNA"/>
</dbReference>
<keyword evidence="4" id="KW-1185">Reference proteome</keyword>
<evidence type="ECO:0000313" key="3">
    <source>
        <dbReference type="EMBL" id="APZ34547.1"/>
    </source>
</evidence>
<accession>A0A1P8U8U8</accession>
<dbReference type="Proteomes" id="UP000187185">
    <property type="component" value="Chromosome"/>
</dbReference>
<dbReference type="KEGG" id="maur:BOH66_10095"/>
<feature type="coiled-coil region" evidence="1">
    <location>
        <begin position="99"/>
        <end position="126"/>
    </location>
</feature>